<dbReference type="Proteomes" id="UP000298714">
    <property type="component" value="Chromosome"/>
</dbReference>
<dbReference type="AlphaFoldDB" id="A0A4D7BYE3"/>
<dbReference type="EMBL" id="CP039704">
    <property type="protein sequence ID" value="QCI80369.1"/>
    <property type="molecule type" value="Genomic_DNA"/>
</dbReference>
<dbReference type="InterPro" id="IPR040853">
    <property type="entry name" value="RapA2_cadherin-like"/>
</dbReference>
<keyword evidence="3" id="KW-1185">Reference proteome</keyword>
<evidence type="ECO:0000313" key="3">
    <source>
        <dbReference type="Proteomes" id="UP000298714"/>
    </source>
</evidence>
<dbReference type="KEGG" id="hgn:E6W36_15180"/>
<evidence type="ECO:0000313" key="2">
    <source>
        <dbReference type="EMBL" id="QCI80369.1"/>
    </source>
</evidence>
<proteinExistence type="predicted"/>
<dbReference type="GO" id="GO:0005509">
    <property type="term" value="F:calcium ion binding"/>
    <property type="evidence" value="ECO:0007669"/>
    <property type="project" value="InterPro"/>
</dbReference>
<dbReference type="CDD" id="cd11304">
    <property type="entry name" value="Cadherin_repeat"/>
    <property type="match status" value="1"/>
</dbReference>
<reference evidence="3" key="1">
    <citation type="submission" date="2019-04" db="EMBL/GenBank/DDBJ databases">
        <title>Complete genome sequence of Sphingomonas sp. W1-2-3.</title>
        <authorList>
            <person name="Im W.T."/>
        </authorList>
    </citation>
    <scope>NUCLEOTIDE SEQUENCE [LARGE SCALE GENOMIC DNA]</scope>
    <source>
        <strain evidence="3">W1-2-3</strain>
    </source>
</reference>
<gene>
    <name evidence="2" type="ORF">E6W36_15180</name>
</gene>
<feature type="domain" description="RapA2 cadherin-like" evidence="1">
    <location>
        <begin position="16"/>
        <end position="86"/>
    </location>
</feature>
<dbReference type="Gene3D" id="2.60.40.60">
    <property type="entry name" value="Cadherins"/>
    <property type="match status" value="1"/>
</dbReference>
<protein>
    <submittedName>
        <fullName evidence="2">Cadherin repeat domain-containing protein</fullName>
    </submittedName>
</protein>
<name>A0A4D7BYE3_9SPHN</name>
<dbReference type="SUPFAM" id="SSF49313">
    <property type="entry name" value="Cadherin-like"/>
    <property type="match status" value="1"/>
</dbReference>
<dbReference type="InterPro" id="IPR015919">
    <property type="entry name" value="Cadherin-like_sf"/>
</dbReference>
<dbReference type="Pfam" id="PF17803">
    <property type="entry name" value="Cadherin_4"/>
    <property type="match status" value="1"/>
</dbReference>
<accession>A0A4D7BYE3</accession>
<dbReference type="GO" id="GO:0016020">
    <property type="term" value="C:membrane"/>
    <property type="evidence" value="ECO:0007669"/>
    <property type="project" value="InterPro"/>
</dbReference>
<organism evidence="2 3">
    <name type="scientific">Hankyongella ginsenosidimutans</name>
    <dbReference type="NCBI Taxonomy" id="1763828"/>
    <lineage>
        <taxon>Bacteria</taxon>
        <taxon>Pseudomonadati</taxon>
        <taxon>Pseudomonadota</taxon>
        <taxon>Alphaproteobacteria</taxon>
        <taxon>Sphingomonadales</taxon>
        <taxon>Sphingomonadaceae</taxon>
        <taxon>Hankyongella</taxon>
    </lineage>
</organism>
<dbReference type="RefSeq" id="WP_222873257.1">
    <property type="nucleotide sequence ID" value="NZ_CP039704.1"/>
</dbReference>
<sequence length="129" mass="13772">MTVQVSDGSLTDAQAISVRVIDVNEAPVVGFGPLRFSVAENTTTVGTISALDPDGQPLTYSFVPFFELPFDQAAFTINPTTGALSFSGVGRTLRIRAIRTAMASISWASVQLIRSGCPPTRPLRLRSPM</sequence>
<evidence type="ECO:0000259" key="1">
    <source>
        <dbReference type="Pfam" id="PF17803"/>
    </source>
</evidence>